<organism evidence="4 5">
    <name type="scientific">Georgenia yuyongxinii</name>
    <dbReference type="NCBI Taxonomy" id="2589797"/>
    <lineage>
        <taxon>Bacteria</taxon>
        <taxon>Bacillati</taxon>
        <taxon>Actinomycetota</taxon>
        <taxon>Actinomycetes</taxon>
        <taxon>Micrococcales</taxon>
        <taxon>Bogoriellaceae</taxon>
        <taxon>Georgenia</taxon>
    </lineage>
</organism>
<dbReference type="InterPro" id="IPR010119">
    <property type="entry name" value="Gluconeogen_factor"/>
</dbReference>
<gene>
    <name evidence="4" type="primary">yvcK</name>
    <name evidence="4" type="ORF">FJ693_14190</name>
</gene>
<dbReference type="GO" id="GO:0043743">
    <property type="term" value="F:LPPG:FO 2-phospho-L-lactate transferase activity"/>
    <property type="evidence" value="ECO:0007669"/>
    <property type="project" value="InterPro"/>
</dbReference>
<dbReference type="PANTHER" id="PTHR30135:SF3">
    <property type="entry name" value="GLUCONEOGENESIS FACTOR-RELATED"/>
    <property type="match status" value="1"/>
</dbReference>
<accession>A0A552WNA7</accession>
<name>A0A552WNA7_9MICO</name>
<dbReference type="CDD" id="cd07187">
    <property type="entry name" value="YvcK_like"/>
    <property type="match status" value="1"/>
</dbReference>
<evidence type="ECO:0000256" key="2">
    <source>
        <dbReference type="HAMAP-Rule" id="MF_00973"/>
    </source>
</evidence>
<evidence type="ECO:0000313" key="5">
    <source>
        <dbReference type="Proteomes" id="UP000318693"/>
    </source>
</evidence>
<dbReference type="InterPro" id="IPR002882">
    <property type="entry name" value="CofD"/>
</dbReference>
<proteinExistence type="inferred from homology"/>
<dbReference type="Proteomes" id="UP000318693">
    <property type="component" value="Unassembled WGS sequence"/>
</dbReference>
<dbReference type="HAMAP" id="MF_00973">
    <property type="entry name" value="Gluconeogen_factor"/>
    <property type="match status" value="1"/>
</dbReference>
<dbReference type="PANTHER" id="PTHR30135">
    <property type="entry name" value="UNCHARACTERIZED PROTEIN YVCK-RELATED"/>
    <property type="match status" value="1"/>
</dbReference>
<dbReference type="InterPro" id="IPR038136">
    <property type="entry name" value="CofD-like_dom_sf"/>
</dbReference>
<comment type="caution">
    <text evidence="4">The sequence shown here is derived from an EMBL/GenBank/DDBJ whole genome shotgun (WGS) entry which is preliminary data.</text>
</comment>
<evidence type="ECO:0000256" key="1">
    <source>
        <dbReference type="ARBA" id="ARBA00022490"/>
    </source>
</evidence>
<keyword evidence="5" id="KW-1185">Reference proteome</keyword>
<reference evidence="4 5" key="1">
    <citation type="submission" date="2019-07" db="EMBL/GenBank/DDBJ databases">
        <title>Georgenia wutianyii sp. nov. and Georgenia *** sp. nov. isolated from plateau pika (Ochotona curzoniae) in the Qinghai-Tibet plateau of China.</title>
        <authorList>
            <person name="Tian Z."/>
        </authorList>
    </citation>
    <scope>NUCLEOTIDE SEQUENCE [LARGE SCALE GENOMIC DNA]</scope>
    <source>
        <strain evidence="4 5">Z446</strain>
    </source>
</reference>
<protein>
    <recommendedName>
        <fullName evidence="2">Putative gluconeogenesis factor</fullName>
    </recommendedName>
</protein>
<sequence length="377" mass="38964">MTPQPSPEPTGATEPLPGRPADPVLPGVLPGRPPDPVLPGVLPGRLADRGGLQPGVRGPAVVALGGGHGLSATLGALRHLTQNLTAIVTVADDGGSSGRLREELGVLPPGDLRMALSALCDDGEWGLTWRDVLQHRFTSDGPLNNHAVGNLLIVALWELLGSEVAGLDWVGRLLGVRGRVLPMAAVPLEIEARVADGEGTRTVRGQSLVAVTHGVEHVRILPEDPPACPEAVAAVRAADWVVLGPGSWYTSVLPHLMVPALATALHETKARRALTLNLSAQVGETEGMTAADHVRSLHEHASDLRLDVVVADPAAVEDLDDLLAAVGDCGGSLLLRQVGVGDGTAHHDTLRLAAAFRDAFAGVLGDVGTGRAGTTPR</sequence>
<dbReference type="Pfam" id="PF01933">
    <property type="entry name" value="CofD"/>
    <property type="match status" value="1"/>
</dbReference>
<dbReference type="GO" id="GO:0008360">
    <property type="term" value="P:regulation of cell shape"/>
    <property type="evidence" value="ECO:0007669"/>
    <property type="project" value="UniProtKB-UniRule"/>
</dbReference>
<evidence type="ECO:0000313" key="4">
    <source>
        <dbReference type="EMBL" id="TRW44275.1"/>
    </source>
</evidence>
<comment type="function">
    <text evidence="2">Required for morphogenesis under gluconeogenic growth conditions.</text>
</comment>
<dbReference type="EMBL" id="VJXR01000048">
    <property type="protein sequence ID" value="TRW44275.1"/>
    <property type="molecule type" value="Genomic_DNA"/>
</dbReference>
<dbReference type="GO" id="GO:0005737">
    <property type="term" value="C:cytoplasm"/>
    <property type="evidence" value="ECO:0007669"/>
    <property type="project" value="UniProtKB-SubCell"/>
</dbReference>
<dbReference type="SUPFAM" id="SSF142338">
    <property type="entry name" value="CofD-like"/>
    <property type="match status" value="1"/>
</dbReference>
<dbReference type="NCBIfam" id="TIGR01826">
    <property type="entry name" value="CofD_related"/>
    <property type="match status" value="1"/>
</dbReference>
<dbReference type="AlphaFoldDB" id="A0A552WNA7"/>
<comment type="subcellular location">
    <subcellularLocation>
        <location evidence="2">Cytoplasm</location>
    </subcellularLocation>
</comment>
<feature type="region of interest" description="Disordered" evidence="3">
    <location>
        <begin position="1"/>
        <end position="45"/>
    </location>
</feature>
<evidence type="ECO:0000256" key="3">
    <source>
        <dbReference type="SAM" id="MobiDB-lite"/>
    </source>
</evidence>
<keyword evidence="1 2" id="KW-0963">Cytoplasm</keyword>
<dbReference type="RefSeq" id="WP_143419129.1">
    <property type="nucleotide sequence ID" value="NZ_VJXR01000048.1"/>
</dbReference>
<dbReference type="Gene3D" id="3.40.50.10680">
    <property type="entry name" value="CofD-like domains"/>
    <property type="match status" value="1"/>
</dbReference>
<comment type="similarity">
    <text evidence="2">Belongs to the gluconeogenesis factor family.</text>
</comment>